<dbReference type="AlphaFoldDB" id="A0A2N5XY03"/>
<dbReference type="InterPro" id="IPR005107">
    <property type="entry name" value="CO_DH_flav_C"/>
</dbReference>
<dbReference type="SMART" id="SM01092">
    <property type="entry name" value="CO_deh_flav_C"/>
    <property type="match status" value="1"/>
</dbReference>
<accession>A0A2N5XY03</accession>
<protein>
    <submittedName>
        <fullName evidence="3">FAD-binding molybdopterin dehydrogenase</fullName>
    </submittedName>
</protein>
<sequence length="320" mass="33989">MRPLRYVSSSTLDAVVAGLTAGDRLLAGGTDLLPLLKADLVHTTQLVDIKRAPLSGAIQRTPGGLRIGALATLAAIADSPLLDGPCSLLRQAARQTATVQIRNRATLGGNLLQRPRCWYYRNSRSDCWLKGGQGCPAVEGHHEHHAIFDDSPCRAAHPSDLAGCLLALDAAVVLYGLAGERSVSLHDFFRAPDSERRRETILGNDEIITAVDIPALPAGTVSIYLKAMDRKAWAFALVGMGIVLHRTGTTLDTVHIAATGLAQVPRRLAYCEQALAGTTAADVHIDAALQVLGRGASPLPGNAYKLDLARGLLERGLRSL</sequence>
<keyword evidence="1" id="KW-0285">Flavoprotein</keyword>
<dbReference type="GO" id="GO:0071949">
    <property type="term" value="F:FAD binding"/>
    <property type="evidence" value="ECO:0007669"/>
    <property type="project" value="InterPro"/>
</dbReference>
<evidence type="ECO:0000313" key="4">
    <source>
        <dbReference type="Proteomes" id="UP000234845"/>
    </source>
</evidence>
<dbReference type="Gene3D" id="3.30.465.10">
    <property type="match status" value="2"/>
</dbReference>
<dbReference type="GO" id="GO:0016491">
    <property type="term" value="F:oxidoreductase activity"/>
    <property type="evidence" value="ECO:0007669"/>
    <property type="project" value="InterPro"/>
</dbReference>
<dbReference type="Gene3D" id="3.30.390.50">
    <property type="entry name" value="CO dehydrogenase flavoprotein, C-terminal domain"/>
    <property type="match status" value="1"/>
</dbReference>
<dbReference type="Pfam" id="PF00941">
    <property type="entry name" value="FAD_binding_5"/>
    <property type="match status" value="1"/>
</dbReference>
<dbReference type="PANTHER" id="PTHR42659:SF1">
    <property type="entry name" value="OXIDOREDUCTASE"/>
    <property type="match status" value="1"/>
</dbReference>
<organism evidence="3 4">
    <name type="scientific">Kineobactrum sediminis</name>
    <dbReference type="NCBI Taxonomy" id="1905677"/>
    <lineage>
        <taxon>Bacteria</taxon>
        <taxon>Pseudomonadati</taxon>
        <taxon>Pseudomonadota</taxon>
        <taxon>Gammaproteobacteria</taxon>
        <taxon>Cellvibrionales</taxon>
        <taxon>Halieaceae</taxon>
        <taxon>Kineobactrum</taxon>
    </lineage>
</organism>
<evidence type="ECO:0000259" key="2">
    <source>
        <dbReference type="PROSITE" id="PS51387"/>
    </source>
</evidence>
<dbReference type="SUPFAM" id="SSF55447">
    <property type="entry name" value="CO dehydrogenase flavoprotein C-terminal domain-like"/>
    <property type="match status" value="1"/>
</dbReference>
<evidence type="ECO:0000256" key="1">
    <source>
        <dbReference type="ARBA" id="ARBA00022827"/>
    </source>
</evidence>
<dbReference type="RefSeq" id="WP_101522878.1">
    <property type="nucleotide sequence ID" value="NZ_PKLZ01000018.1"/>
</dbReference>
<feature type="domain" description="FAD-binding PCMH-type" evidence="2">
    <location>
        <begin position="1"/>
        <end position="218"/>
    </location>
</feature>
<dbReference type="InterPro" id="IPR036318">
    <property type="entry name" value="FAD-bd_PCMH-like_sf"/>
</dbReference>
<reference evidence="4" key="1">
    <citation type="submission" date="2017-11" db="EMBL/GenBank/DDBJ databases">
        <title>The draft genome sequence of Chromatocurvus sp. F02.</title>
        <authorList>
            <person name="Du Z.-J."/>
            <person name="Chang Y.-Q."/>
        </authorList>
    </citation>
    <scope>NUCLEOTIDE SEQUENCE [LARGE SCALE GENOMIC DNA]</scope>
    <source>
        <strain evidence="4">F02</strain>
    </source>
</reference>
<dbReference type="InterPro" id="IPR016169">
    <property type="entry name" value="FAD-bd_PCMH_sub2"/>
</dbReference>
<gene>
    <name evidence="3" type="ORF">CWI75_17775</name>
</gene>
<dbReference type="Gene3D" id="3.30.43.10">
    <property type="entry name" value="Uridine Diphospho-n-acetylenolpyruvylglucosamine Reductase, domain 2"/>
    <property type="match status" value="1"/>
</dbReference>
<dbReference type="InterPro" id="IPR051312">
    <property type="entry name" value="Diverse_Substr_Oxidored"/>
</dbReference>
<dbReference type="PANTHER" id="PTHR42659">
    <property type="entry name" value="XANTHINE DEHYDROGENASE SUBUNIT C-RELATED"/>
    <property type="match status" value="1"/>
</dbReference>
<dbReference type="InterPro" id="IPR016167">
    <property type="entry name" value="FAD-bd_PCMH_sub1"/>
</dbReference>
<name>A0A2N5XY03_9GAMM</name>
<dbReference type="PROSITE" id="PS51387">
    <property type="entry name" value="FAD_PCMH"/>
    <property type="match status" value="1"/>
</dbReference>
<dbReference type="EMBL" id="PKLZ01000018">
    <property type="protein sequence ID" value="PLW81025.1"/>
    <property type="molecule type" value="Genomic_DNA"/>
</dbReference>
<keyword evidence="1" id="KW-0274">FAD</keyword>
<dbReference type="OrthoDB" id="9814706at2"/>
<dbReference type="SUPFAM" id="SSF56176">
    <property type="entry name" value="FAD-binding/transporter-associated domain-like"/>
    <property type="match status" value="1"/>
</dbReference>
<proteinExistence type="predicted"/>
<dbReference type="Proteomes" id="UP000234845">
    <property type="component" value="Unassembled WGS sequence"/>
</dbReference>
<dbReference type="InterPro" id="IPR036683">
    <property type="entry name" value="CO_DH_flav_C_dom_sf"/>
</dbReference>
<evidence type="ECO:0000313" key="3">
    <source>
        <dbReference type="EMBL" id="PLW81025.1"/>
    </source>
</evidence>
<comment type="caution">
    <text evidence="3">The sequence shown here is derived from an EMBL/GenBank/DDBJ whole genome shotgun (WGS) entry which is preliminary data.</text>
</comment>
<keyword evidence="4" id="KW-1185">Reference proteome</keyword>
<dbReference type="InterPro" id="IPR002346">
    <property type="entry name" value="Mopterin_DH_FAD-bd"/>
</dbReference>
<dbReference type="Pfam" id="PF03450">
    <property type="entry name" value="CO_deh_flav_C"/>
    <property type="match status" value="1"/>
</dbReference>
<dbReference type="InterPro" id="IPR016166">
    <property type="entry name" value="FAD-bd_PCMH"/>
</dbReference>